<reference evidence="3 4" key="1">
    <citation type="journal article" date="2012" name="BMC Genomics">
        <title>Sequencing the genome of Marssonina brunnea reveals fungus-poplar co-evolution.</title>
        <authorList>
            <person name="Zhu S."/>
            <person name="Cao Y.-Z."/>
            <person name="Jiang C."/>
            <person name="Tan B.-Y."/>
            <person name="Wang Z."/>
            <person name="Feng S."/>
            <person name="Zhang L."/>
            <person name="Su X.-H."/>
            <person name="Brejova B."/>
            <person name="Vinar T."/>
            <person name="Xu M."/>
            <person name="Wang M.-X."/>
            <person name="Zhang S.-G."/>
            <person name="Huang M.-R."/>
            <person name="Wu R."/>
            <person name="Zhou Y."/>
        </authorList>
    </citation>
    <scope>NUCLEOTIDE SEQUENCE [LARGE SCALE GENOMIC DNA]</scope>
    <source>
        <strain evidence="3 4">MB_m1</strain>
    </source>
</reference>
<dbReference type="Proteomes" id="UP000006753">
    <property type="component" value="Unassembled WGS sequence"/>
</dbReference>
<dbReference type="InParanoid" id="K1XGR6"/>
<organism evidence="3 4">
    <name type="scientific">Marssonina brunnea f. sp. multigermtubi (strain MB_m1)</name>
    <name type="common">Marssonina leaf spot fungus</name>
    <dbReference type="NCBI Taxonomy" id="1072389"/>
    <lineage>
        <taxon>Eukaryota</taxon>
        <taxon>Fungi</taxon>
        <taxon>Dikarya</taxon>
        <taxon>Ascomycota</taxon>
        <taxon>Pezizomycotina</taxon>
        <taxon>Leotiomycetes</taxon>
        <taxon>Helotiales</taxon>
        <taxon>Drepanopezizaceae</taxon>
        <taxon>Drepanopeziza</taxon>
    </lineage>
</organism>
<evidence type="ECO:0000313" key="3">
    <source>
        <dbReference type="EMBL" id="EKD19983.1"/>
    </source>
</evidence>
<evidence type="ECO:0000313" key="4">
    <source>
        <dbReference type="Proteomes" id="UP000006753"/>
    </source>
</evidence>
<feature type="compositionally biased region" description="Basic and acidic residues" evidence="1">
    <location>
        <begin position="226"/>
        <end position="240"/>
    </location>
</feature>
<evidence type="ECO:0000256" key="1">
    <source>
        <dbReference type="SAM" id="MobiDB-lite"/>
    </source>
</evidence>
<keyword evidence="2" id="KW-0732">Signal</keyword>
<dbReference type="eggNOG" id="ENOG502SUI0">
    <property type="taxonomic scope" value="Eukaryota"/>
</dbReference>
<dbReference type="KEGG" id="mbe:MBM_01935"/>
<dbReference type="OrthoDB" id="10341573at2759"/>
<evidence type="ECO:0000256" key="2">
    <source>
        <dbReference type="SAM" id="SignalP"/>
    </source>
</evidence>
<feature type="region of interest" description="Disordered" evidence="1">
    <location>
        <begin position="212"/>
        <end position="240"/>
    </location>
</feature>
<dbReference type="HOGENOM" id="CLU_091777_0_0_1"/>
<proteinExistence type="predicted"/>
<keyword evidence="4" id="KW-1185">Reference proteome</keyword>
<feature type="signal peptide" evidence="2">
    <location>
        <begin position="1"/>
        <end position="23"/>
    </location>
</feature>
<accession>K1XGR6</accession>
<dbReference type="Pfam" id="PF19287">
    <property type="entry name" value="DUF5910"/>
    <property type="match status" value="1"/>
</dbReference>
<feature type="chain" id="PRO_5003853074" evidence="2">
    <location>
        <begin position="24"/>
        <end position="240"/>
    </location>
</feature>
<name>K1XGR6_MARBU</name>
<dbReference type="InterPro" id="IPR045564">
    <property type="entry name" value="DUF5910"/>
</dbReference>
<dbReference type="EMBL" id="JH921430">
    <property type="protein sequence ID" value="EKD19983.1"/>
    <property type="molecule type" value="Genomic_DNA"/>
</dbReference>
<gene>
    <name evidence="3" type="ORF">MBM_01935</name>
</gene>
<protein>
    <submittedName>
        <fullName evidence="3">Uncharacterized protein</fullName>
    </submittedName>
</protein>
<sequence>MLRSKSIFPILLALSFLFRRAQGFLRINNELIGYAKVSPGLAQQINSDNKPRVEESRTLQQVGPGFYLRSISNWYEDDGNWFCAIEANKNKMKEIVKVWIPKEFESMTWGSQIKKYQLWGQDEEEGAILDYIHSSVMIDEPEKALRFSWIEGVAQMTIPTDVVNNGDLELWAKCFGSIHELNKYSDRHVDWEAIWTIRSSELAHPEKRIPDLKTCESDHGPSGNADNRKQDIGSLYECDR</sequence>
<dbReference type="AlphaFoldDB" id="K1XGR6"/>